<keyword evidence="3" id="KW-1185">Reference proteome</keyword>
<reference evidence="2 3" key="1">
    <citation type="submission" date="2024-06" db="EMBL/GenBank/DDBJ databases">
        <title>The Natural Products Discovery Center: Release of the First 8490 Sequenced Strains for Exploring Actinobacteria Biosynthetic Diversity.</title>
        <authorList>
            <person name="Kalkreuter E."/>
            <person name="Kautsar S.A."/>
            <person name="Yang D."/>
            <person name="Bader C.D."/>
            <person name="Teijaro C.N."/>
            <person name="Fluegel L."/>
            <person name="Davis C.M."/>
            <person name="Simpson J.R."/>
            <person name="Lauterbach L."/>
            <person name="Steele A.D."/>
            <person name="Gui C."/>
            <person name="Meng S."/>
            <person name="Li G."/>
            <person name="Viehrig K."/>
            <person name="Ye F."/>
            <person name="Su P."/>
            <person name="Kiefer A.F."/>
            <person name="Nichols A."/>
            <person name="Cepeda A.J."/>
            <person name="Yan W."/>
            <person name="Fan B."/>
            <person name="Jiang Y."/>
            <person name="Adhikari A."/>
            <person name="Zheng C.-J."/>
            <person name="Schuster L."/>
            <person name="Cowan T.M."/>
            <person name="Smanski M.J."/>
            <person name="Chevrette M.G."/>
            <person name="De Carvalho L.P.S."/>
            <person name="Shen B."/>
        </authorList>
    </citation>
    <scope>NUCLEOTIDE SEQUENCE [LARGE SCALE GENOMIC DNA]</scope>
    <source>
        <strain evidence="2 3">NPDC050100</strain>
    </source>
</reference>
<feature type="compositionally biased region" description="Basic and acidic residues" evidence="1">
    <location>
        <begin position="1"/>
        <end position="10"/>
    </location>
</feature>
<accession>A0ABV3GDZ2</accession>
<dbReference type="RefSeq" id="WP_358132833.1">
    <property type="nucleotide sequence ID" value="NZ_JBFALK010000006.1"/>
</dbReference>
<sequence length="58" mass="6890">MRRENDREQHLVNGFWRDTEIDYEPDFAEEHTPSETDPANARASDGMPDERWDKPTEV</sequence>
<evidence type="ECO:0000256" key="1">
    <source>
        <dbReference type="SAM" id="MobiDB-lite"/>
    </source>
</evidence>
<organism evidence="2 3">
    <name type="scientific">Microtetraspora glauca</name>
    <dbReference type="NCBI Taxonomy" id="1996"/>
    <lineage>
        <taxon>Bacteria</taxon>
        <taxon>Bacillati</taxon>
        <taxon>Actinomycetota</taxon>
        <taxon>Actinomycetes</taxon>
        <taxon>Streptosporangiales</taxon>
        <taxon>Streptosporangiaceae</taxon>
        <taxon>Microtetraspora</taxon>
    </lineage>
</organism>
<proteinExistence type="predicted"/>
<comment type="caution">
    <text evidence="2">The sequence shown here is derived from an EMBL/GenBank/DDBJ whole genome shotgun (WGS) entry which is preliminary data.</text>
</comment>
<feature type="region of interest" description="Disordered" evidence="1">
    <location>
        <begin position="1"/>
        <end position="58"/>
    </location>
</feature>
<feature type="compositionally biased region" description="Basic and acidic residues" evidence="1">
    <location>
        <begin position="48"/>
        <end position="58"/>
    </location>
</feature>
<dbReference type="EMBL" id="JBFALK010000006">
    <property type="protein sequence ID" value="MEV0969831.1"/>
    <property type="molecule type" value="Genomic_DNA"/>
</dbReference>
<name>A0ABV3GDZ2_MICGL</name>
<protein>
    <submittedName>
        <fullName evidence="2">Uncharacterized protein</fullName>
    </submittedName>
</protein>
<evidence type="ECO:0000313" key="3">
    <source>
        <dbReference type="Proteomes" id="UP001551675"/>
    </source>
</evidence>
<gene>
    <name evidence="2" type="ORF">AB0I59_14430</name>
</gene>
<dbReference type="Proteomes" id="UP001551675">
    <property type="component" value="Unassembled WGS sequence"/>
</dbReference>
<evidence type="ECO:0000313" key="2">
    <source>
        <dbReference type="EMBL" id="MEV0969831.1"/>
    </source>
</evidence>